<dbReference type="AlphaFoldDB" id="A0AAW8JB01"/>
<dbReference type="EMBL" id="JAVIDL010000036">
    <property type="protein sequence ID" value="MDQ8936848.1"/>
    <property type="molecule type" value="Genomic_DNA"/>
</dbReference>
<dbReference type="InterPro" id="IPR049704">
    <property type="entry name" value="Aminotrans_3_PPA_site"/>
</dbReference>
<dbReference type="GO" id="GO:0008483">
    <property type="term" value="F:transaminase activity"/>
    <property type="evidence" value="ECO:0007669"/>
    <property type="project" value="UniProtKB-KW"/>
</dbReference>
<gene>
    <name evidence="5" type="ORF">RFH47_14070</name>
</gene>
<sequence length="863" mass="96629">MYRINEYRQKLLKSFNIEIHPISAQGNILFLENGAFVYDYLSQYGAVSFGHNSDFLKNAAINFIKNNQASLIQPNIPTVVEVFASQLIKMVNNDYYSRCIMSNSGAETVEAALKLARIKTGRSKILSVVKGFHGKTFAALSASGSNRFKKPFIHDEEHYDYVELNDISALQEKLSTQKYAAFIVEPILGEGGMIPASKAFLSASVSLCKEFGTMSIFDEIQTGLGRTGDICIAKQFEIYPDCILFSKALGGGLVPVGTAIYSEKFHTLEFDKKHSSTFANNAFAATIALSVLHYLNDPDIALYKKVQELSHYLDQQLDRLLFRYSHIIRFNGLGLMRSFELFDSNAQYNMMINFCHNNGSLAYTICGYLLRQHKIFVMPLLSKPCAIRFEPPLIIEKIDIDRFIDALEVVCEIIEKGRYDLFFCQLIQLDQALLPALSESYPVSFVGNTPIADIQYNQKNGHLKAGKKFAFLIHSTSLEDSIHTFPYAIKQNFSSDQLLKLTHKFLEIAHVDPSPDVAALFTVYNHQCYVDGMFILSPLSPQDMLKLSTQEKLNLMLEYLDIAKDNGAEFIGLGAYTSVISHGGESILEYAQAKKLIITNGNSLTALATVESIFSLIEDTDVSTHHAVVVGARGSVAKLIVAGVAHRYGHLILVGRPGSELKIEQELLPYLVESCRDTQYEIVHGSFFDKLRRYIETTQIEHCDLHQMTEDFSQLGLCIVSDYQLALAKADMVISATSEGKAFLNTQYIKENAVVFDVARPFDFINNKHIKIYEGGLVQQPNPVLYSDCNMVRMPAGLNLACLSETIALSMNSQEKPLSIGKTIDFKTACEILNIAKKQGFTPINYRTKESHNNHIKDIYINV</sequence>
<proteinExistence type="predicted"/>
<dbReference type="CDD" id="cd00610">
    <property type="entry name" value="OAT_like"/>
    <property type="match status" value="1"/>
</dbReference>
<dbReference type="InterPro" id="IPR050103">
    <property type="entry name" value="Class-III_PLP-dep_AT"/>
</dbReference>
<dbReference type="PANTHER" id="PTHR11986">
    <property type="entry name" value="AMINOTRANSFERASE CLASS III"/>
    <property type="match status" value="1"/>
</dbReference>
<dbReference type="Gene3D" id="3.40.50.720">
    <property type="entry name" value="NAD(P)-binding Rossmann-like Domain"/>
    <property type="match status" value="1"/>
</dbReference>
<evidence type="ECO:0000313" key="5">
    <source>
        <dbReference type="EMBL" id="MDQ8936848.1"/>
    </source>
</evidence>
<dbReference type="InterPro" id="IPR015422">
    <property type="entry name" value="PyrdxlP-dep_Trfase_small"/>
</dbReference>
<dbReference type="InterPro" id="IPR015421">
    <property type="entry name" value="PyrdxlP-dep_Trfase_major"/>
</dbReference>
<dbReference type="PANTHER" id="PTHR11986:SF79">
    <property type="entry name" value="ACETYLORNITHINE AMINOTRANSFERASE, MITOCHONDRIAL"/>
    <property type="match status" value="1"/>
</dbReference>
<evidence type="ECO:0000256" key="4">
    <source>
        <dbReference type="ARBA" id="ARBA00022898"/>
    </source>
</evidence>
<dbReference type="Gene3D" id="3.90.1150.10">
    <property type="entry name" value="Aspartate Aminotransferase, domain 1"/>
    <property type="match status" value="1"/>
</dbReference>
<comment type="cofactor">
    <cofactor evidence="1">
        <name>pyridoxal 5'-phosphate</name>
        <dbReference type="ChEBI" id="CHEBI:597326"/>
    </cofactor>
</comment>
<evidence type="ECO:0000256" key="1">
    <source>
        <dbReference type="ARBA" id="ARBA00001933"/>
    </source>
</evidence>
<dbReference type="PROSITE" id="PS00600">
    <property type="entry name" value="AA_TRANSFER_CLASS_3"/>
    <property type="match status" value="1"/>
</dbReference>
<keyword evidence="2 5" id="KW-0032">Aminotransferase</keyword>
<evidence type="ECO:0000313" key="6">
    <source>
        <dbReference type="Proteomes" id="UP001243844"/>
    </source>
</evidence>
<dbReference type="InterPro" id="IPR005814">
    <property type="entry name" value="Aminotrans_3"/>
</dbReference>
<dbReference type="FunFam" id="3.40.640.10:FF:000004">
    <property type="entry name" value="Acetylornithine aminotransferase"/>
    <property type="match status" value="1"/>
</dbReference>
<evidence type="ECO:0000256" key="3">
    <source>
        <dbReference type="ARBA" id="ARBA00022679"/>
    </source>
</evidence>
<reference evidence="5" key="1">
    <citation type="submission" date="2023-08" db="EMBL/GenBank/DDBJ databases">
        <title>Emergence of clinically-relevant ST2 carbapenem-resistant Acinetobacter baumannii strains in hospital sewages in Zhejiang, East of China.</title>
        <authorList>
            <person name="Kaichao C."/>
            <person name="Zhang R."/>
        </authorList>
    </citation>
    <scope>NUCLEOTIDE SEQUENCE</scope>
    <source>
        <strain evidence="5">M-RB-37</strain>
    </source>
</reference>
<accession>A0AAW8JB01</accession>
<dbReference type="RefSeq" id="WP_308981955.1">
    <property type="nucleotide sequence ID" value="NZ_JAVIDL010000036.1"/>
</dbReference>
<evidence type="ECO:0000256" key="2">
    <source>
        <dbReference type="ARBA" id="ARBA00022576"/>
    </source>
</evidence>
<dbReference type="Gene3D" id="3.40.640.10">
    <property type="entry name" value="Type I PLP-dependent aspartate aminotransferase-like (Major domain)"/>
    <property type="match status" value="1"/>
</dbReference>
<keyword evidence="3" id="KW-0808">Transferase</keyword>
<dbReference type="Proteomes" id="UP001243844">
    <property type="component" value="Unassembled WGS sequence"/>
</dbReference>
<protein>
    <submittedName>
        <fullName evidence="5">Aminotransferase class III-fold pyridoxal phosphate-dependent enzyme</fullName>
    </submittedName>
</protein>
<dbReference type="SUPFAM" id="SSF53383">
    <property type="entry name" value="PLP-dependent transferases"/>
    <property type="match status" value="1"/>
</dbReference>
<dbReference type="InterPro" id="IPR015424">
    <property type="entry name" value="PyrdxlP-dep_Trfase"/>
</dbReference>
<dbReference type="GO" id="GO:0042802">
    <property type="term" value="F:identical protein binding"/>
    <property type="evidence" value="ECO:0007669"/>
    <property type="project" value="TreeGrafter"/>
</dbReference>
<dbReference type="GO" id="GO:0030170">
    <property type="term" value="F:pyridoxal phosphate binding"/>
    <property type="evidence" value="ECO:0007669"/>
    <property type="project" value="InterPro"/>
</dbReference>
<keyword evidence="4" id="KW-0663">Pyridoxal phosphate</keyword>
<comment type="caution">
    <text evidence="5">The sequence shown here is derived from an EMBL/GenBank/DDBJ whole genome shotgun (WGS) entry which is preliminary data.</text>
</comment>
<organism evidence="5 6">
    <name type="scientific">Acinetobacter rudis</name>
    <dbReference type="NCBI Taxonomy" id="632955"/>
    <lineage>
        <taxon>Bacteria</taxon>
        <taxon>Pseudomonadati</taxon>
        <taxon>Pseudomonadota</taxon>
        <taxon>Gammaproteobacteria</taxon>
        <taxon>Moraxellales</taxon>
        <taxon>Moraxellaceae</taxon>
        <taxon>Acinetobacter</taxon>
    </lineage>
</organism>
<name>A0AAW8JB01_9GAMM</name>
<dbReference type="Pfam" id="PF00202">
    <property type="entry name" value="Aminotran_3"/>
    <property type="match status" value="1"/>
</dbReference>